<proteinExistence type="predicted"/>
<protein>
    <recommendedName>
        <fullName evidence="1">HNH domain-containing protein</fullName>
    </recommendedName>
</protein>
<name>A0A0F9L579_9ZZZZ</name>
<dbReference type="AlphaFoldDB" id="A0A0F9L579"/>
<evidence type="ECO:0000313" key="2">
    <source>
        <dbReference type="EMBL" id="KKM88793.1"/>
    </source>
</evidence>
<dbReference type="InterPro" id="IPR003615">
    <property type="entry name" value="HNH_nuc"/>
</dbReference>
<dbReference type="EMBL" id="LAZR01006913">
    <property type="protein sequence ID" value="KKM88793.1"/>
    <property type="molecule type" value="Genomic_DNA"/>
</dbReference>
<dbReference type="GO" id="GO:0008270">
    <property type="term" value="F:zinc ion binding"/>
    <property type="evidence" value="ECO:0007669"/>
    <property type="project" value="InterPro"/>
</dbReference>
<reference evidence="2" key="1">
    <citation type="journal article" date="2015" name="Nature">
        <title>Complex archaea that bridge the gap between prokaryotes and eukaryotes.</title>
        <authorList>
            <person name="Spang A."/>
            <person name="Saw J.H."/>
            <person name="Jorgensen S.L."/>
            <person name="Zaremba-Niedzwiedzka K."/>
            <person name="Martijn J."/>
            <person name="Lind A.E."/>
            <person name="van Eijk R."/>
            <person name="Schleper C."/>
            <person name="Guy L."/>
            <person name="Ettema T.J."/>
        </authorList>
    </citation>
    <scope>NUCLEOTIDE SEQUENCE</scope>
</reference>
<gene>
    <name evidence="2" type="ORF">LCGC14_1255230</name>
</gene>
<feature type="domain" description="HNH" evidence="1">
    <location>
        <begin position="77"/>
        <end position="112"/>
    </location>
</feature>
<feature type="non-terminal residue" evidence="2">
    <location>
        <position position="113"/>
    </location>
</feature>
<accession>A0A0F9L579</accession>
<organism evidence="2">
    <name type="scientific">marine sediment metagenome</name>
    <dbReference type="NCBI Taxonomy" id="412755"/>
    <lineage>
        <taxon>unclassified sequences</taxon>
        <taxon>metagenomes</taxon>
        <taxon>ecological metagenomes</taxon>
    </lineage>
</organism>
<dbReference type="GO" id="GO:0004519">
    <property type="term" value="F:endonuclease activity"/>
    <property type="evidence" value="ECO:0007669"/>
    <property type="project" value="InterPro"/>
</dbReference>
<sequence length="113" mass="13575">MVQKTKVKLMQYGISQEHAEEFINREYSLTKIRNTPIKKLNKIFSEDKVKEWKEKIKRKRIPNKDFHKLLNKSDFECVLCKFGEKLPIIIHHIDPYEVSQNNEFDNLILLCLN</sequence>
<dbReference type="CDD" id="cd00085">
    <property type="entry name" value="HNHc"/>
    <property type="match status" value="1"/>
</dbReference>
<dbReference type="InterPro" id="IPR002711">
    <property type="entry name" value="HNH"/>
</dbReference>
<comment type="caution">
    <text evidence="2">The sequence shown here is derived from an EMBL/GenBank/DDBJ whole genome shotgun (WGS) entry which is preliminary data.</text>
</comment>
<evidence type="ECO:0000259" key="1">
    <source>
        <dbReference type="Pfam" id="PF01844"/>
    </source>
</evidence>
<dbReference type="GO" id="GO:0003676">
    <property type="term" value="F:nucleic acid binding"/>
    <property type="evidence" value="ECO:0007669"/>
    <property type="project" value="InterPro"/>
</dbReference>
<dbReference type="Pfam" id="PF01844">
    <property type="entry name" value="HNH"/>
    <property type="match status" value="1"/>
</dbReference>